<proteinExistence type="predicted"/>
<comment type="caution">
    <text evidence="1">The sequence shown here is derived from an EMBL/GenBank/DDBJ whole genome shotgun (WGS) entry which is preliminary data.</text>
</comment>
<accession>A0A8J7PNJ4</accession>
<dbReference type="InterPro" id="IPR016024">
    <property type="entry name" value="ARM-type_fold"/>
</dbReference>
<protein>
    <submittedName>
        <fullName evidence="1">Uncharacterized protein</fullName>
    </submittedName>
</protein>
<gene>
    <name evidence="1" type="ORF">J0M35_17535</name>
</gene>
<dbReference type="InterPro" id="IPR011989">
    <property type="entry name" value="ARM-like"/>
</dbReference>
<dbReference type="Gene3D" id="1.25.10.10">
    <property type="entry name" value="Leucine-rich Repeat Variant"/>
    <property type="match status" value="1"/>
</dbReference>
<name>A0A8J7PNJ4_9BACT</name>
<evidence type="ECO:0000313" key="2">
    <source>
        <dbReference type="Proteomes" id="UP000664277"/>
    </source>
</evidence>
<evidence type="ECO:0000313" key="1">
    <source>
        <dbReference type="EMBL" id="MBN8662175.1"/>
    </source>
</evidence>
<sequence length="200" mass="22258">MQNSIQPHKHDAEELTFLYDFVSECPNPQISASLRKVVAKWLNQPSKAPQLSMAIRNKLGLTDAQLVEVAWLLAINPHTPPSVLQDLCTEGSPELLERIAENRHSWPSTLACLSYQALAEIRIAAAGNPNTPLASIMIMVKDENPDVRFSMAEDANLPEDALNILAADDNPFVKLRAENTLQRIDIEKKLKLVESENTLQ</sequence>
<dbReference type="EMBL" id="JAFLCK010000032">
    <property type="protein sequence ID" value="MBN8662175.1"/>
    <property type="molecule type" value="Genomic_DNA"/>
</dbReference>
<dbReference type="AlphaFoldDB" id="A0A8J7PNJ4"/>
<reference evidence="1" key="1">
    <citation type="submission" date="2021-02" db="EMBL/GenBank/DDBJ databases">
        <title>Genome-Resolved Metagenomics of a Microbial Community Performing Photosynthetic Biological Nutrient Removal.</title>
        <authorList>
            <person name="Mcdaniel E.A."/>
        </authorList>
    </citation>
    <scope>NUCLEOTIDE SEQUENCE</scope>
    <source>
        <strain evidence="1">UWPOB_OBS1</strain>
    </source>
</reference>
<dbReference type="SUPFAM" id="SSF48371">
    <property type="entry name" value="ARM repeat"/>
    <property type="match status" value="1"/>
</dbReference>
<dbReference type="Proteomes" id="UP000664277">
    <property type="component" value="Unassembled WGS sequence"/>
</dbReference>
<organism evidence="1 2">
    <name type="scientific">Candidatus Obscuribacter phosphatis</name>
    <dbReference type="NCBI Taxonomy" id="1906157"/>
    <lineage>
        <taxon>Bacteria</taxon>
        <taxon>Bacillati</taxon>
        <taxon>Candidatus Melainabacteria</taxon>
        <taxon>Candidatus Obscuribacterales</taxon>
        <taxon>Candidatus Obscuribacteraceae</taxon>
        <taxon>Candidatus Obscuribacter</taxon>
    </lineage>
</organism>